<accession>A0A210R3X0</accession>
<dbReference type="PANTHER" id="PTHR24333:SF5">
    <property type="entry name" value="VENT HOMEOBOX"/>
    <property type="match status" value="1"/>
</dbReference>
<gene>
    <name evidence="9" type="ORF">KP79_PYT03619</name>
</gene>
<evidence type="ECO:0000259" key="8">
    <source>
        <dbReference type="PROSITE" id="PS50071"/>
    </source>
</evidence>
<dbReference type="InterPro" id="IPR020479">
    <property type="entry name" value="HD_metazoa"/>
</dbReference>
<feature type="region of interest" description="Disordered" evidence="7">
    <location>
        <begin position="17"/>
        <end position="50"/>
    </location>
</feature>
<feature type="region of interest" description="Disordered" evidence="7">
    <location>
        <begin position="68"/>
        <end position="96"/>
    </location>
</feature>
<dbReference type="InterPro" id="IPR009057">
    <property type="entry name" value="Homeodomain-like_sf"/>
</dbReference>
<dbReference type="GO" id="GO:0003677">
    <property type="term" value="F:DNA binding"/>
    <property type="evidence" value="ECO:0007669"/>
    <property type="project" value="UniProtKB-UniRule"/>
</dbReference>
<feature type="compositionally biased region" description="Basic and acidic residues" evidence="7">
    <location>
        <begin position="68"/>
        <end position="85"/>
    </location>
</feature>
<proteinExistence type="predicted"/>
<comment type="subcellular location">
    <subcellularLocation>
        <location evidence="1 5 6">Nucleus</location>
    </subcellularLocation>
</comment>
<dbReference type="InterPro" id="IPR001356">
    <property type="entry name" value="HD"/>
</dbReference>
<keyword evidence="4 5" id="KW-0539">Nucleus</keyword>
<dbReference type="PROSITE" id="PS00027">
    <property type="entry name" value="HOMEOBOX_1"/>
    <property type="match status" value="1"/>
</dbReference>
<dbReference type="PROSITE" id="PS50071">
    <property type="entry name" value="HOMEOBOX_2"/>
    <property type="match status" value="1"/>
</dbReference>
<evidence type="ECO:0000256" key="6">
    <source>
        <dbReference type="RuleBase" id="RU000682"/>
    </source>
</evidence>
<evidence type="ECO:0000256" key="3">
    <source>
        <dbReference type="ARBA" id="ARBA00023155"/>
    </source>
</evidence>
<evidence type="ECO:0000313" key="10">
    <source>
        <dbReference type="Proteomes" id="UP000242188"/>
    </source>
</evidence>
<sequence>MTLNLIKGDRMASSVDAVNSSLTPSPIPRVDDDAECLSDKSDSENERGCKNIDALSDMDRVSMPSVIDRQELSSDSKIPEPHTRLSDTNGPLVSPPRRSFFITDILSEGHRERTQTFSAFRPLRVPSRYLSSHSTLNTEAIAKHNFVNFASLGNTGQADDYRNDTVNEKDEDEDDSDDASTDILEDKKEDGSSDQQTDSVTGLMKPKKARKARTAFTDHQLNSLEKTFERQKYLSVQDRMELAAKLNLTDTQVKTWYQNRRTKWKRQTAVGLELLAEAGNYAAVQRLLQTNPYWFTYHPQASGIISNIDALYYRHGESSMTPQRPTLPRMFIHGLQQHVNHISTPPPIYSENRS</sequence>
<feature type="DNA-binding region" description="Homeobox" evidence="5">
    <location>
        <begin position="209"/>
        <end position="268"/>
    </location>
</feature>
<dbReference type="Pfam" id="PF00046">
    <property type="entry name" value="Homeodomain"/>
    <property type="match status" value="1"/>
</dbReference>
<dbReference type="InterPro" id="IPR017970">
    <property type="entry name" value="Homeobox_CS"/>
</dbReference>
<evidence type="ECO:0000256" key="7">
    <source>
        <dbReference type="SAM" id="MobiDB-lite"/>
    </source>
</evidence>
<organism evidence="9 10">
    <name type="scientific">Mizuhopecten yessoensis</name>
    <name type="common">Japanese scallop</name>
    <name type="synonym">Patinopecten yessoensis</name>
    <dbReference type="NCBI Taxonomy" id="6573"/>
    <lineage>
        <taxon>Eukaryota</taxon>
        <taxon>Metazoa</taxon>
        <taxon>Spiralia</taxon>
        <taxon>Lophotrochozoa</taxon>
        <taxon>Mollusca</taxon>
        <taxon>Bivalvia</taxon>
        <taxon>Autobranchia</taxon>
        <taxon>Pteriomorphia</taxon>
        <taxon>Pectinida</taxon>
        <taxon>Pectinoidea</taxon>
        <taxon>Pectinidae</taxon>
        <taxon>Mizuhopecten</taxon>
    </lineage>
</organism>
<evidence type="ECO:0000313" key="9">
    <source>
        <dbReference type="EMBL" id="OWF55698.1"/>
    </source>
</evidence>
<feature type="compositionally biased region" description="Basic and acidic residues" evidence="7">
    <location>
        <begin position="159"/>
        <end position="168"/>
    </location>
</feature>
<keyword evidence="10" id="KW-1185">Reference proteome</keyword>
<feature type="compositionally biased region" description="Acidic residues" evidence="7">
    <location>
        <begin position="169"/>
        <end position="180"/>
    </location>
</feature>
<dbReference type="GO" id="GO:0005634">
    <property type="term" value="C:nucleus"/>
    <property type="evidence" value="ECO:0007669"/>
    <property type="project" value="UniProtKB-SubCell"/>
</dbReference>
<feature type="domain" description="Homeobox" evidence="8">
    <location>
        <begin position="207"/>
        <end position="267"/>
    </location>
</feature>
<dbReference type="InterPro" id="IPR050848">
    <property type="entry name" value="Homeobox_TF"/>
</dbReference>
<dbReference type="Gene3D" id="1.10.10.60">
    <property type="entry name" value="Homeodomain-like"/>
    <property type="match status" value="1"/>
</dbReference>
<dbReference type="Proteomes" id="UP000242188">
    <property type="component" value="Unassembled WGS sequence"/>
</dbReference>
<keyword evidence="3 5" id="KW-0371">Homeobox</keyword>
<keyword evidence="2 5" id="KW-0238">DNA-binding</keyword>
<evidence type="ECO:0000256" key="5">
    <source>
        <dbReference type="PROSITE-ProRule" id="PRU00108"/>
    </source>
</evidence>
<evidence type="ECO:0000256" key="2">
    <source>
        <dbReference type="ARBA" id="ARBA00023125"/>
    </source>
</evidence>
<protein>
    <submittedName>
        <fullName evidence="9">BarH-like 1 homeobox protein</fullName>
    </submittedName>
</protein>
<dbReference type="EMBL" id="NEDP02000514">
    <property type="protein sequence ID" value="OWF55698.1"/>
    <property type="molecule type" value="Genomic_DNA"/>
</dbReference>
<name>A0A210R3X0_MIZYE</name>
<dbReference type="PANTHER" id="PTHR24333">
    <property type="entry name" value="HOMEO BOX HB9 LIKE A-RELATED"/>
    <property type="match status" value="1"/>
</dbReference>
<dbReference type="GO" id="GO:0000981">
    <property type="term" value="F:DNA-binding transcription factor activity, RNA polymerase II-specific"/>
    <property type="evidence" value="ECO:0007669"/>
    <property type="project" value="InterPro"/>
</dbReference>
<comment type="caution">
    <text evidence="9">The sequence shown here is derived from an EMBL/GenBank/DDBJ whole genome shotgun (WGS) entry which is preliminary data.</text>
</comment>
<dbReference type="CDD" id="cd00086">
    <property type="entry name" value="homeodomain"/>
    <property type="match status" value="1"/>
</dbReference>
<dbReference type="SUPFAM" id="SSF46689">
    <property type="entry name" value="Homeodomain-like"/>
    <property type="match status" value="1"/>
</dbReference>
<feature type="compositionally biased region" description="Basic and acidic residues" evidence="7">
    <location>
        <begin position="37"/>
        <end position="50"/>
    </location>
</feature>
<evidence type="ECO:0000256" key="4">
    <source>
        <dbReference type="ARBA" id="ARBA00023242"/>
    </source>
</evidence>
<dbReference type="OrthoDB" id="6159439at2759"/>
<dbReference type="PRINTS" id="PR00024">
    <property type="entry name" value="HOMEOBOX"/>
</dbReference>
<evidence type="ECO:0000256" key="1">
    <source>
        <dbReference type="ARBA" id="ARBA00004123"/>
    </source>
</evidence>
<dbReference type="SMART" id="SM00389">
    <property type="entry name" value="HOX"/>
    <property type="match status" value="1"/>
</dbReference>
<dbReference type="AlphaFoldDB" id="A0A210R3X0"/>
<feature type="region of interest" description="Disordered" evidence="7">
    <location>
        <begin position="152"/>
        <end position="215"/>
    </location>
</feature>
<reference evidence="9 10" key="1">
    <citation type="journal article" date="2017" name="Nat. Ecol. Evol.">
        <title>Scallop genome provides insights into evolution of bilaterian karyotype and development.</title>
        <authorList>
            <person name="Wang S."/>
            <person name="Zhang J."/>
            <person name="Jiao W."/>
            <person name="Li J."/>
            <person name="Xun X."/>
            <person name="Sun Y."/>
            <person name="Guo X."/>
            <person name="Huan P."/>
            <person name="Dong B."/>
            <person name="Zhang L."/>
            <person name="Hu X."/>
            <person name="Sun X."/>
            <person name="Wang J."/>
            <person name="Zhao C."/>
            <person name="Wang Y."/>
            <person name="Wang D."/>
            <person name="Huang X."/>
            <person name="Wang R."/>
            <person name="Lv J."/>
            <person name="Li Y."/>
            <person name="Zhang Z."/>
            <person name="Liu B."/>
            <person name="Lu W."/>
            <person name="Hui Y."/>
            <person name="Liang J."/>
            <person name="Zhou Z."/>
            <person name="Hou R."/>
            <person name="Li X."/>
            <person name="Liu Y."/>
            <person name="Li H."/>
            <person name="Ning X."/>
            <person name="Lin Y."/>
            <person name="Zhao L."/>
            <person name="Xing Q."/>
            <person name="Dou J."/>
            <person name="Li Y."/>
            <person name="Mao J."/>
            <person name="Guo H."/>
            <person name="Dou H."/>
            <person name="Li T."/>
            <person name="Mu C."/>
            <person name="Jiang W."/>
            <person name="Fu Q."/>
            <person name="Fu X."/>
            <person name="Miao Y."/>
            <person name="Liu J."/>
            <person name="Yu Q."/>
            <person name="Li R."/>
            <person name="Liao H."/>
            <person name="Li X."/>
            <person name="Kong Y."/>
            <person name="Jiang Z."/>
            <person name="Chourrout D."/>
            <person name="Li R."/>
            <person name="Bao Z."/>
        </authorList>
    </citation>
    <scope>NUCLEOTIDE SEQUENCE [LARGE SCALE GENOMIC DNA]</scope>
    <source>
        <strain evidence="9 10">PY_sf001</strain>
    </source>
</reference>